<reference evidence="3 4" key="1">
    <citation type="submission" date="2017-12" db="EMBL/GenBank/DDBJ databases">
        <title>Characterization of six clinical isolates of Enterochimera gen. nov., a novel genus of the Yersiniaciae family and the three species Enterochimera arupensis sp. nov., Enterochimera coloradensis sp. nov, and Enterochimera californica sp. nov.</title>
        <authorList>
            <person name="Rossi A."/>
            <person name="Fisher M."/>
        </authorList>
    </citation>
    <scope>NUCLEOTIDE SEQUENCE [LARGE SCALE GENOMIC DNA]</scope>
    <source>
        <strain evidence="4">2016-Iso4</strain>
    </source>
</reference>
<dbReference type="InterPro" id="IPR002201">
    <property type="entry name" value="Glyco_trans_9"/>
</dbReference>
<dbReference type="PANTHER" id="PTHR30160">
    <property type="entry name" value="TETRAACYLDISACCHARIDE 4'-KINASE-RELATED"/>
    <property type="match status" value="1"/>
</dbReference>
<sequence>MAKKWKTALTNAFLRGYVALTRRLQDPRTLKADHEFRSIVIYSTTALGDLMFNTPAIRAVKQRYPQAFITLVSSEKNRGLVAESDYFDDVIYWDEKVRDMFSVVGQLRRHNPELAIILHAKPPYDVLSAVLAGCRYILKDIYGGKPCGLERWLANPFVRYNGHLIQRKLDLVARLGCDAGNTDMAIPVPFPLLEKEPGKIIIGFQMGASGQLRCWPVPHFIALAKKLLAQGPHYQIVLIGTRKEAALEREFLAGMTEQERRQVVSYIDKTGLKALLGIMKNMDVMVTGDTGPLHLAIALKTPTVSLFVTANPAHTGPYQDPALHRVIQVPLTTKNLTPEQLRQPLCIISAEEVFERVCDVLPERRAMAAG</sequence>
<dbReference type="Pfam" id="PF01075">
    <property type="entry name" value="Glyco_transf_9"/>
    <property type="match status" value="1"/>
</dbReference>
<dbReference type="SUPFAM" id="SSF53756">
    <property type="entry name" value="UDP-Glycosyltransferase/glycogen phosphorylase"/>
    <property type="match status" value="1"/>
</dbReference>
<name>A0A2N5DYP0_9GAMM</name>
<accession>A0A2N5DYP0</accession>
<dbReference type="InterPro" id="IPR051199">
    <property type="entry name" value="LPS_LOS_Heptosyltrfase"/>
</dbReference>
<evidence type="ECO:0000256" key="2">
    <source>
        <dbReference type="ARBA" id="ARBA00022679"/>
    </source>
</evidence>
<keyword evidence="2 3" id="KW-0808">Transferase</keyword>
<dbReference type="PANTHER" id="PTHR30160:SF7">
    <property type="entry name" value="ADP-HEPTOSE--LPS HEPTOSYLTRANSFERASE 2"/>
    <property type="match status" value="1"/>
</dbReference>
<dbReference type="EMBL" id="PJZH01000017">
    <property type="protein sequence ID" value="PLR32696.1"/>
    <property type="molecule type" value="Genomic_DNA"/>
</dbReference>
<comment type="caution">
    <text evidence="3">The sequence shown here is derived from an EMBL/GenBank/DDBJ whole genome shotgun (WGS) entry which is preliminary data.</text>
</comment>
<evidence type="ECO:0000256" key="1">
    <source>
        <dbReference type="ARBA" id="ARBA00022676"/>
    </source>
</evidence>
<organism evidence="3 4">
    <name type="scientific">Chimaeribacter coloradensis</name>
    <dbReference type="NCBI Taxonomy" id="2060068"/>
    <lineage>
        <taxon>Bacteria</taxon>
        <taxon>Pseudomonadati</taxon>
        <taxon>Pseudomonadota</taxon>
        <taxon>Gammaproteobacteria</taxon>
        <taxon>Enterobacterales</taxon>
        <taxon>Yersiniaceae</taxon>
        <taxon>Chimaeribacter</taxon>
    </lineage>
</organism>
<dbReference type="Gene3D" id="3.40.50.2000">
    <property type="entry name" value="Glycogen Phosphorylase B"/>
    <property type="match status" value="2"/>
</dbReference>
<keyword evidence="1" id="KW-0328">Glycosyltransferase</keyword>
<dbReference type="GO" id="GO:0009244">
    <property type="term" value="P:lipopolysaccharide core region biosynthetic process"/>
    <property type="evidence" value="ECO:0007669"/>
    <property type="project" value="TreeGrafter"/>
</dbReference>
<protein>
    <submittedName>
        <fullName evidence="3">Glycosyl transferase</fullName>
    </submittedName>
</protein>
<dbReference type="RefSeq" id="WP_101825851.1">
    <property type="nucleotide sequence ID" value="NZ_PJZH01000017.1"/>
</dbReference>
<keyword evidence="4" id="KW-1185">Reference proteome</keyword>
<evidence type="ECO:0000313" key="3">
    <source>
        <dbReference type="EMBL" id="PLR32696.1"/>
    </source>
</evidence>
<evidence type="ECO:0000313" key="4">
    <source>
        <dbReference type="Proteomes" id="UP000234503"/>
    </source>
</evidence>
<dbReference type="Proteomes" id="UP000234503">
    <property type="component" value="Unassembled WGS sequence"/>
</dbReference>
<dbReference type="GO" id="GO:0005829">
    <property type="term" value="C:cytosol"/>
    <property type="evidence" value="ECO:0007669"/>
    <property type="project" value="TreeGrafter"/>
</dbReference>
<proteinExistence type="predicted"/>
<gene>
    <name evidence="3" type="ORF">CYR32_15100</name>
</gene>
<dbReference type="CDD" id="cd03789">
    <property type="entry name" value="GT9_LPS_heptosyltransferase"/>
    <property type="match status" value="1"/>
</dbReference>
<dbReference type="OrthoDB" id="9781892at2"/>
<dbReference type="AlphaFoldDB" id="A0A2N5DYP0"/>
<dbReference type="GO" id="GO:0008713">
    <property type="term" value="F:ADP-heptose-lipopolysaccharide heptosyltransferase activity"/>
    <property type="evidence" value="ECO:0007669"/>
    <property type="project" value="TreeGrafter"/>
</dbReference>